<dbReference type="SMART" id="SM00974">
    <property type="entry name" value="T5orf172"/>
    <property type="match status" value="1"/>
</dbReference>
<evidence type="ECO:0000313" key="4">
    <source>
        <dbReference type="Proteomes" id="UP000295184"/>
    </source>
</evidence>
<gene>
    <name evidence="3" type="ORF">EDD77_11370</name>
</gene>
<keyword evidence="1" id="KW-0175">Coiled coil</keyword>
<accession>A0A4R1QXG2</accession>
<dbReference type="AlphaFoldDB" id="A0A4R1QXG2"/>
<dbReference type="Pfam" id="PF13455">
    <property type="entry name" value="MUG113"/>
    <property type="match status" value="1"/>
</dbReference>
<feature type="coiled-coil region" evidence="1">
    <location>
        <begin position="26"/>
        <end position="67"/>
    </location>
</feature>
<dbReference type="InterPro" id="IPR018306">
    <property type="entry name" value="Phage_T5_Orf172_DNA-bd"/>
</dbReference>
<dbReference type="STRING" id="1650663.GCA_001486665_02589"/>
<proteinExistence type="predicted"/>
<comment type="caution">
    <text evidence="3">The sequence shown here is derived from an EMBL/GenBank/DDBJ whole genome shotgun (WGS) entry which is preliminary data.</text>
</comment>
<dbReference type="RefSeq" id="WP_058965600.1">
    <property type="nucleotide sequence ID" value="NZ_CABKVM010000018.1"/>
</dbReference>
<feature type="coiled-coil region" evidence="1">
    <location>
        <begin position="195"/>
        <end position="282"/>
    </location>
</feature>
<protein>
    <submittedName>
        <fullName evidence="3">T5orf172 domain-containing protein</fullName>
    </submittedName>
</protein>
<dbReference type="EMBL" id="SLUM01000013">
    <property type="protein sequence ID" value="TCL56404.1"/>
    <property type="molecule type" value="Genomic_DNA"/>
</dbReference>
<feature type="domain" description="Bacteriophage T5 Orf172 DNA-binding" evidence="2">
    <location>
        <begin position="303"/>
        <end position="386"/>
    </location>
</feature>
<organism evidence="3 4">
    <name type="scientific">Allofournierella massiliensis</name>
    <dbReference type="NCBI Taxonomy" id="1650663"/>
    <lineage>
        <taxon>Bacteria</taxon>
        <taxon>Bacillati</taxon>
        <taxon>Bacillota</taxon>
        <taxon>Clostridia</taxon>
        <taxon>Eubacteriales</taxon>
        <taxon>Oscillospiraceae</taxon>
        <taxon>Allofournierella</taxon>
    </lineage>
</organism>
<evidence type="ECO:0000313" key="3">
    <source>
        <dbReference type="EMBL" id="TCL56404.1"/>
    </source>
</evidence>
<dbReference type="OrthoDB" id="9811665at2"/>
<dbReference type="Pfam" id="PF13250">
    <property type="entry name" value="SNIPE"/>
    <property type="match status" value="1"/>
</dbReference>
<name>A0A4R1QXG2_9FIRM</name>
<dbReference type="Proteomes" id="UP000295184">
    <property type="component" value="Unassembled WGS sequence"/>
</dbReference>
<sequence>MSLFGLKEKKEIERLRAQMSPEQLEMADLQGALDKARAELDALTQQAEQQQRRLDELQSQIIETDEAVSLQSFGVYMPRYDFMRADEYRARLLEIRAKQKELIRGKAATTGLTNWTVNNNAAQGRKMVADMQKLLLRAFNAECDDIIEHVRYSNLDASEKRITVSRDAISKLGAIMGVSITPAYYRLKIEELYLAFEYQQKKQQEKEEQKEARARLREEAKLAKEIEEERKKLEKEQRHYQNALRKIEAQLTGASEAEKADIEQKREELVQQLEKIDQAFKDVDYREANQRAGYVYIISNVGAFGENVYKIGMTRRLDPMDRVDELGDASVPFNFDVHAMIFSDDAPKLEAALHKAFADRKLNFINQRREFFRVTLDEIKDVVRANFDKTVEFVDFPPAEQYRQSLAIAVESSQSQK</sequence>
<evidence type="ECO:0000256" key="1">
    <source>
        <dbReference type="SAM" id="Coils"/>
    </source>
</evidence>
<dbReference type="InterPro" id="IPR025280">
    <property type="entry name" value="SNIPE"/>
</dbReference>
<evidence type="ECO:0000259" key="2">
    <source>
        <dbReference type="SMART" id="SM00974"/>
    </source>
</evidence>
<reference evidence="3 4" key="1">
    <citation type="submission" date="2019-03" db="EMBL/GenBank/DDBJ databases">
        <title>Genomic Encyclopedia of Type Strains, Phase IV (KMG-IV): sequencing the most valuable type-strain genomes for metagenomic binning, comparative biology and taxonomic classification.</title>
        <authorList>
            <person name="Goeker M."/>
        </authorList>
    </citation>
    <scope>NUCLEOTIDE SEQUENCE [LARGE SCALE GENOMIC DNA]</scope>
    <source>
        <strain evidence="3 4">DSM 100451</strain>
    </source>
</reference>